<keyword evidence="2" id="KW-1185">Reference proteome</keyword>
<gene>
    <name evidence="1" type="ORF">ACFP1G_03895</name>
</gene>
<proteinExistence type="predicted"/>
<comment type="caution">
    <text evidence="1">The sequence shown here is derived from an EMBL/GenBank/DDBJ whole genome shotgun (WGS) entry which is preliminary data.</text>
</comment>
<evidence type="ECO:0008006" key="3">
    <source>
        <dbReference type="Google" id="ProtNLM"/>
    </source>
</evidence>
<sequence>MVLRQVHDDDLVNNFFKRDYHDRGMLKWGGFYLSDHTSALAKMYAAEKVEEPLPKQPLSVVSERLAVAWRTNQPVHLQLKVMDDNQILAKVDGIVVGVHEDNVVIQLASGRWRELSLTEIRCVGNQSKKG</sequence>
<reference evidence="2" key="1">
    <citation type="journal article" date="2019" name="Int. J. Syst. Evol. Microbiol.">
        <title>The Global Catalogue of Microorganisms (GCM) 10K type strain sequencing project: providing services to taxonomists for standard genome sequencing and annotation.</title>
        <authorList>
            <consortium name="The Broad Institute Genomics Platform"/>
            <consortium name="The Broad Institute Genome Sequencing Center for Infectious Disease"/>
            <person name="Wu L."/>
            <person name="Ma J."/>
        </authorList>
    </citation>
    <scope>NUCLEOTIDE SEQUENCE [LARGE SCALE GENOMIC DNA]</scope>
    <source>
        <strain evidence="2">CCM 8905</strain>
    </source>
</reference>
<accession>A0ABW1SR90</accession>
<evidence type="ECO:0000313" key="2">
    <source>
        <dbReference type="Proteomes" id="UP001596254"/>
    </source>
</evidence>
<dbReference type="Proteomes" id="UP001596254">
    <property type="component" value="Unassembled WGS sequence"/>
</dbReference>
<dbReference type="EMBL" id="JBHSSK010000009">
    <property type="protein sequence ID" value="MFC6206623.1"/>
    <property type="molecule type" value="Genomic_DNA"/>
</dbReference>
<evidence type="ECO:0000313" key="1">
    <source>
        <dbReference type="EMBL" id="MFC6206623.1"/>
    </source>
</evidence>
<dbReference type="RefSeq" id="WP_125691242.1">
    <property type="nucleotide sequence ID" value="NZ_JBHSSK010000009.1"/>
</dbReference>
<name>A0ABW1SR90_9LACO</name>
<protein>
    <recommendedName>
        <fullName evidence="3">DNA-directed RNA polymerase subunit beta</fullName>
    </recommendedName>
</protein>
<organism evidence="1 2">
    <name type="scientific">Levilactobacillus tongjiangensis</name>
    <dbReference type="NCBI Taxonomy" id="2486023"/>
    <lineage>
        <taxon>Bacteria</taxon>
        <taxon>Bacillati</taxon>
        <taxon>Bacillota</taxon>
        <taxon>Bacilli</taxon>
        <taxon>Lactobacillales</taxon>
        <taxon>Lactobacillaceae</taxon>
        <taxon>Levilactobacillus</taxon>
    </lineage>
</organism>